<dbReference type="GO" id="GO:0016740">
    <property type="term" value="F:transferase activity"/>
    <property type="evidence" value="ECO:0007669"/>
    <property type="project" value="UniProtKB-KW"/>
</dbReference>
<evidence type="ECO:0000256" key="1">
    <source>
        <dbReference type="ARBA" id="ARBA00022605"/>
    </source>
</evidence>
<dbReference type="InterPro" id="IPR050179">
    <property type="entry name" value="Trans_hexapeptide_repeat"/>
</dbReference>
<comment type="caution">
    <text evidence="6">The sequence shown here is derived from an EMBL/GenBank/DDBJ whole genome shotgun (WGS) entry which is preliminary data.</text>
</comment>
<reference evidence="6" key="1">
    <citation type="journal article" date="2015" name="Nature">
        <title>Complex archaea that bridge the gap between prokaryotes and eukaryotes.</title>
        <authorList>
            <person name="Spang A."/>
            <person name="Saw J.H."/>
            <person name="Jorgensen S.L."/>
            <person name="Zaremba-Niedzwiedzka K."/>
            <person name="Martijn J."/>
            <person name="Lind A.E."/>
            <person name="van Eijk R."/>
            <person name="Schleper C."/>
            <person name="Guy L."/>
            <person name="Ettema T.J."/>
        </authorList>
    </citation>
    <scope>NUCLEOTIDE SEQUENCE</scope>
</reference>
<keyword evidence="3" id="KW-0220">Diaminopimelate biosynthesis</keyword>
<dbReference type="Pfam" id="PF00132">
    <property type="entry name" value="Hexapep"/>
    <property type="match status" value="1"/>
</dbReference>
<dbReference type="Gene3D" id="2.160.10.10">
    <property type="entry name" value="Hexapeptide repeat proteins"/>
    <property type="match status" value="2"/>
</dbReference>
<dbReference type="InterPro" id="IPR011004">
    <property type="entry name" value="Trimer_LpxA-like_sf"/>
</dbReference>
<proteinExistence type="predicted"/>
<dbReference type="PANTHER" id="PTHR43300">
    <property type="entry name" value="ACETYLTRANSFERASE"/>
    <property type="match status" value="1"/>
</dbReference>
<dbReference type="GO" id="GO:0009085">
    <property type="term" value="P:lysine biosynthetic process"/>
    <property type="evidence" value="ECO:0007669"/>
    <property type="project" value="UniProtKB-KW"/>
</dbReference>
<feature type="domain" description="Mannose-1-phosphate guanyltransferase C-terminal" evidence="5">
    <location>
        <begin position="61"/>
        <end position="113"/>
    </location>
</feature>
<keyword evidence="2" id="KW-0808">Transferase</keyword>
<dbReference type="SUPFAM" id="SSF51161">
    <property type="entry name" value="Trimeric LpxA-like enzymes"/>
    <property type="match status" value="1"/>
</dbReference>
<keyword evidence="4" id="KW-0457">Lysine biosynthesis</keyword>
<evidence type="ECO:0000313" key="6">
    <source>
        <dbReference type="EMBL" id="KKN02943.1"/>
    </source>
</evidence>
<dbReference type="GO" id="GO:0019877">
    <property type="term" value="P:diaminopimelate biosynthetic process"/>
    <property type="evidence" value="ECO:0007669"/>
    <property type="project" value="UniProtKB-KW"/>
</dbReference>
<keyword evidence="1" id="KW-0028">Amino-acid biosynthesis</keyword>
<evidence type="ECO:0000256" key="3">
    <source>
        <dbReference type="ARBA" id="ARBA00022915"/>
    </source>
</evidence>
<organism evidence="6">
    <name type="scientific">marine sediment metagenome</name>
    <dbReference type="NCBI Taxonomy" id="412755"/>
    <lineage>
        <taxon>unclassified sequences</taxon>
        <taxon>metagenomes</taxon>
        <taxon>ecological metagenomes</taxon>
    </lineage>
</organism>
<dbReference type="PROSITE" id="PS00101">
    <property type="entry name" value="HEXAPEP_TRANSFERASES"/>
    <property type="match status" value="1"/>
</dbReference>
<evidence type="ECO:0000259" key="5">
    <source>
        <dbReference type="Pfam" id="PF25087"/>
    </source>
</evidence>
<dbReference type="PANTHER" id="PTHR43300:SF10">
    <property type="entry name" value="2,3,4,5-TETRAHYDROPYRIDINE-2,6-DICARBOXYLATE N-ACETYLTRANSFERASE"/>
    <property type="match status" value="1"/>
</dbReference>
<dbReference type="Pfam" id="PF25087">
    <property type="entry name" value="GMPPB_C"/>
    <property type="match status" value="1"/>
</dbReference>
<dbReference type="EMBL" id="LAZR01005090">
    <property type="protein sequence ID" value="KKN02943.1"/>
    <property type="molecule type" value="Genomic_DNA"/>
</dbReference>
<sequence>HRGDDSKYREFRELVNVIAREPCLNQFRGICDANEPEALCAVCRARTLVESELNMSKIHSTAIISPRANIADDVAIGPFCVIGDNVVIGAGTRVMEHVVLRKGTSIGKNCYIDAGVKMSGDCVICNNVTVRYDAIIAKGCVVGDGSFISPQVMTINLDHQGNAIGGAKIGEKCHIGTNATLNPGITIADGAVIGAKALVTRNCPEPSDVGAYVGIPAKLKRKLTGDGDGV</sequence>
<accession>A0A0F9QCD5</accession>
<dbReference type="InterPro" id="IPR056729">
    <property type="entry name" value="GMPPB_C"/>
</dbReference>
<gene>
    <name evidence="6" type="ORF">LCGC14_1112720</name>
</gene>
<protein>
    <recommendedName>
        <fullName evidence="5">Mannose-1-phosphate guanyltransferase C-terminal domain-containing protein</fullName>
    </recommendedName>
</protein>
<evidence type="ECO:0000256" key="2">
    <source>
        <dbReference type="ARBA" id="ARBA00022679"/>
    </source>
</evidence>
<dbReference type="InterPro" id="IPR018357">
    <property type="entry name" value="Hexapep_transf_CS"/>
</dbReference>
<dbReference type="InterPro" id="IPR001451">
    <property type="entry name" value="Hexapep"/>
</dbReference>
<evidence type="ECO:0000256" key="4">
    <source>
        <dbReference type="ARBA" id="ARBA00023154"/>
    </source>
</evidence>
<feature type="non-terminal residue" evidence="6">
    <location>
        <position position="1"/>
    </location>
</feature>
<name>A0A0F9QCD5_9ZZZZ</name>
<dbReference type="AlphaFoldDB" id="A0A0F9QCD5"/>